<evidence type="ECO:0000259" key="6">
    <source>
        <dbReference type="Pfam" id="PF00107"/>
    </source>
</evidence>
<dbReference type="SUPFAM" id="SSF51735">
    <property type="entry name" value="NAD(P)-binding Rossmann-fold domains"/>
    <property type="match status" value="1"/>
</dbReference>
<dbReference type="InterPro" id="IPR036291">
    <property type="entry name" value="NAD(P)-bd_dom_sf"/>
</dbReference>
<dbReference type="PANTHER" id="PTHR43350">
    <property type="entry name" value="NAD-DEPENDENT ALCOHOL DEHYDROGENASE"/>
    <property type="match status" value="1"/>
</dbReference>
<proteinExistence type="inferred from homology"/>
<dbReference type="Gene3D" id="3.40.50.720">
    <property type="entry name" value="NAD(P)-binding Rossmann-like Domain"/>
    <property type="match status" value="1"/>
</dbReference>
<evidence type="ECO:0000256" key="2">
    <source>
        <dbReference type="ARBA" id="ARBA00008072"/>
    </source>
</evidence>
<reference evidence="8 9" key="1">
    <citation type="submission" date="2021-01" db="EMBL/GenBank/DDBJ databases">
        <title>Carboxyliciviraga sp.nov., isolated from coastal sediments.</title>
        <authorList>
            <person name="Lu D."/>
            <person name="Zhang T."/>
        </authorList>
    </citation>
    <scope>NUCLEOTIDE SEQUENCE [LARGE SCALE GENOMIC DNA]</scope>
    <source>
        <strain evidence="8 9">N1Y132</strain>
    </source>
</reference>
<dbReference type="InterPro" id="IPR013149">
    <property type="entry name" value="ADH-like_C"/>
</dbReference>
<sequence>MKTGNKYGTHRVIEPQGVLPQPAAKVGNDMSELYDNEILIDVDVLNIDSASFTQIKEQANDNTEEIKSIILAIVAKQGKMKNPVTGSGGMLIGSIEKVGAALEGKIDLKTGDRIATLVSLSLTPLFIEEIIDIKPEIDQVKIKGKAILFESGIYAKLPADLSETLSLAVLDVCGAPAQTERLVKKGDTVVVLGAGGKSGILCCAVAKTIVGEYGMVIGADYSDENINRLKQVGVCHHTIKLNATDALQCYQTIDELTKGQLADVVINNVNIPNTEMGSILMCKDRGTVYFFSMATSFTKAALGAEGVGKDVDMLIGNGYAIGHADMSIDILRKDEKIRKLYEELYT</sequence>
<evidence type="ECO:0000259" key="7">
    <source>
        <dbReference type="Pfam" id="PF26370"/>
    </source>
</evidence>
<evidence type="ECO:0000313" key="8">
    <source>
        <dbReference type="EMBL" id="MBK3516496.1"/>
    </source>
</evidence>
<dbReference type="Pfam" id="PF00107">
    <property type="entry name" value="ADH_zinc_N"/>
    <property type="match status" value="1"/>
</dbReference>
<dbReference type="Proteomes" id="UP000605676">
    <property type="component" value="Unassembled WGS sequence"/>
</dbReference>
<dbReference type="Pfam" id="PF26370">
    <property type="entry name" value="KDD_N"/>
    <property type="match status" value="1"/>
</dbReference>
<evidence type="ECO:0000256" key="3">
    <source>
        <dbReference type="ARBA" id="ARBA00022723"/>
    </source>
</evidence>
<evidence type="ECO:0000313" key="9">
    <source>
        <dbReference type="Proteomes" id="UP000605676"/>
    </source>
</evidence>
<dbReference type="EMBL" id="JAENRR010000006">
    <property type="protein sequence ID" value="MBK3516496.1"/>
    <property type="molecule type" value="Genomic_DNA"/>
</dbReference>
<dbReference type="InterPro" id="IPR058932">
    <property type="entry name" value="KDD_N"/>
</dbReference>
<evidence type="ECO:0000256" key="1">
    <source>
        <dbReference type="ARBA" id="ARBA00001947"/>
    </source>
</evidence>
<feature type="domain" description="L-erythro-3,5-diaminohexanoate dehydrogenase N-terminal" evidence="7">
    <location>
        <begin position="10"/>
        <end position="158"/>
    </location>
</feature>
<keyword evidence="5" id="KW-0560">Oxidoreductase</keyword>
<feature type="domain" description="Alcohol dehydrogenase-like C-terminal" evidence="6">
    <location>
        <begin position="199"/>
        <end position="293"/>
    </location>
</feature>
<keyword evidence="9" id="KW-1185">Reference proteome</keyword>
<keyword evidence="4" id="KW-0862">Zinc</keyword>
<comment type="cofactor">
    <cofactor evidence="1">
        <name>Zn(2+)</name>
        <dbReference type="ChEBI" id="CHEBI:29105"/>
    </cofactor>
</comment>
<evidence type="ECO:0000256" key="4">
    <source>
        <dbReference type="ARBA" id="ARBA00022833"/>
    </source>
</evidence>
<dbReference type="RefSeq" id="WP_200463725.1">
    <property type="nucleotide sequence ID" value="NZ_JAENRR010000006.1"/>
</dbReference>
<comment type="similarity">
    <text evidence="2">Belongs to the zinc-containing alcohol dehydrogenase family.</text>
</comment>
<gene>
    <name evidence="8" type="ORF">JIV24_04020</name>
</gene>
<evidence type="ECO:0000256" key="5">
    <source>
        <dbReference type="ARBA" id="ARBA00023002"/>
    </source>
</evidence>
<protein>
    <submittedName>
        <fullName evidence="8">Zinc-binding dehydrogenase</fullName>
    </submittedName>
</protein>
<accession>A0ABS1HFV9</accession>
<comment type="caution">
    <text evidence="8">The sequence shown here is derived from an EMBL/GenBank/DDBJ whole genome shotgun (WGS) entry which is preliminary data.</text>
</comment>
<name>A0ABS1HFV9_9BACT</name>
<keyword evidence="3" id="KW-0479">Metal-binding</keyword>
<organism evidence="8 9">
    <name type="scientific">Carboxylicivirga marina</name>
    <dbReference type="NCBI Taxonomy" id="2800988"/>
    <lineage>
        <taxon>Bacteria</taxon>
        <taxon>Pseudomonadati</taxon>
        <taxon>Bacteroidota</taxon>
        <taxon>Bacteroidia</taxon>
        <taxon>Marinilabiliales</taxon>
        <taxon>Marinilabiliaceae</taxon>
        <taxon>Carboxylicivirga</taxon>
    </lineage>
</organism>
<dbReference type="PANTHER" id="PTHR43350:SF17">
    <property type="entry name" value="NAD-DEPENDENT ALCOHOL DEHYDROGENASE"/>
    <property type="match status" value="1"/>
</dbReference>